<dbReference type="Proteomes" id="UP000462014">
    <property type="component" value="Unassembled WGS sequence"/>
</dbReference>
<evidence type="ECO:0000259" key="1">
    <source>
        <dbReference type="Pfam" id="PF09917"/>
    </source>
</evidence>
<dbReference type="InterPro" id="IPR019223">
    <property type="entry name" value="DUF2147"/>
</dbReference>
<comment type="caution">
    <text evidence="2">The sequence shown here is derived from an EMBL/GenBank/DDBJ whole genome shotgun (WGS) entry which is preliminary data.</text>
</comment>
<sequence>MIKEAGKVIKDQHVLFSFLVLLLITGGLKKAEAQAVAPADKICGKWMSEEKNCIVNVYKSGNEFGAKLMWFNDSDDKSQPMNARTDYKNPDPTLRKRKLIGMEVLENLTYNPATNSWENGIIYDAKSGHKWSSAASLAANNTNILKVTGYWHFKFLGKTMTFNRM</sequence>
<keyword evidence="3" id="KW-1185">Reference proteome</keyword>
<name>A0A7K1T1D7_9SPHI</name>
<organism evidence="2 3">
    <name type="scientific">Mucilaginibacter arboris</name>
    <dbReference type="NCBI Taxonomy" id="2682090"/>
    <lineage>
        <taxon>Bacteria</taxon>
        <taxon>Pseudomonadati</taxon>
        <taxon>Bacteroidota</taxon>
        <taxon>Sphingobacteriia</taxon>
        <taxon>Sphingobacteriales</taxon>
        <taxon>Sphingobacteriaceae</taxon>
        <taxon>Mucilaginibacter</taxon>
    </lineage>
</organism>
<evidence type="ECO:0000313" key="2">
    <source>
        <dbReference type="EMBL" id="MVN23337.1"/>
    </source>
</evidence>
<protein>
    <submittedName>
        <fullName evidence="2">DUF2147 domain-containing protein</fullName>
    </submittedName>
</protein>
<proteinExistence type="predicted"/>
<dbReference type="EMBL" id="WPIK01000022">
    <property type="protein sequence ID" value="MVN23337.1"/>
    <property type="molecule type" value="Genomic_DNA"/>
</dbReference>
<feature type="domain" description="DUF2147" evidence="1">
    <location>
        <begin position="44"/>
        <end position="164"/>
    </location>
</feature>
<reference evidence="2 3" key="1">
    <citation type="submission" date="2019-12" db="EMBL/GenBank/DDBJ databases">
        <title>Mucilaginibacter sp. HMF7410 genome sequencing and assembly.</title>
        <authorList>
            <person name="Kang H."/>
            <person name="Cha I."/>
            <person name="Kim H."/>
            <person name="Joh K."/>
        </authorList>
    </citation>
    <scope>NUCLEOTIDE SEQUENCE [LARGE SCALE GENOMIC DNA]</scope>
    <source>
        <strain evidence="2 3">HMF7410</strain>
    </source>
</reference>
<dbReference type="Pfam" id="PF09917">
    <property type="entry name" value="DUF2147"/>
    <property type="match status" value="1"/>
</dbReference>
<dbReference type="AlphaFoldDB" id="A0A7K1T1D7"/>
<dbReference type="RefSeq" id="WP_157569468.1">
    <property type="nucleotide sequence ID" value="NZ_WPIK01000022.1"/>
</dbReference>
<evidence type="ECO:0000313" key="3">
    <source>
        <dbReference type="Proteomes" id="UP000462014"/>
    </source>
</evidence>
<accession>A0A7K1T1D7</accession>
<gene>
    <name evidence="2" type="ORF">GO621_17575</name>
</gene>
<dbReference type="PANTHER" id="PTHR36919:SF2">
    <property type="entry name" value="BLL6627 PROTEIN"/>
    <property type="match status" value="1"/>
</dbReference>
<dbReference type="Gene3D" id="2.40.128.520">
    <property type="match status" value="1"/>
</dbReference>
<dbReference type="PANTHER" id="PTHR36919">
    <property type="entry name" value="BLR1215 PROTEIN"/>
    <property type="match status" value="1"/>
</dbReference>